<name>A0A3E0HJ38_9FLAO</name>
<evidence type="ECO:0000313" key="2">
    <source>
        <dbReference type="EMBL" id="REH46437.1"/>
    </source>
</evidence>
<gene>
    <name evidence="2" type="ORF">C7448_108108</name>
</gene>
<sequence>MKKLILAVAILAGVSTYATVNNTISPITPVHTVVADGFQEISLDKLPAALVNSIKESFPKATVSKAFVNEKEQYKLEISAEKVSKTIYTDKEGNLLDEKEVSNTKK</sequence>
<accession>A0A3E0HJ38</accession>
<keyword evidence="1" id="KW-0732">Signal</keyword>
<feature type="chain" id="PRO_5017723671" description="PepSY-like beta-lactamase-inhibitor" evidence="1">
    <location>
        <begin position="19"/>
        <end position="106"/>
    </location>
</feature>
<evidence type="ECO:0000256" key="1">
    <source>
        <dbReference type="SAM" id="SignalP"/>
    </source>
</evidence>
<keyword evidence="3" id="KW-1185">Reference proteome</keyword>
<protein>
    <recommendedName>
        <fullName evidence="4">PepSY-like beta-lactamase-inhibitor</fullName>
    </recommendedName>
</protein>
<dbReference type="AlphaFoldDB" id="A0A3E0HJ38"/>
<evidence type="ECO:0000313" key="3">
    <source>
        <dbReference type="Proteomes" id="UP000256884"/>
    </source>
</evidence>
<reference evidence="2 3" key="1">
    <citation type="submission" date="2018-08" db="EMBL/GenBank/DDBJ databases">
        <title>Genomic Encyclopedia of Type Strains, Phase IV (KMG-IV): sequencing the most valuable type-strain genomes for metagenomic binning, comparative biology and taxonomic classification.</title>
        <authorList>
            <person name="Goeker M."/>
        </authorList>
    </citation>
    <scope>NUCLEOTIDE SEQUENCE [LARGE SCALE GENOMIC DNA]</scope>
    <source>
        <strain evidence="2 3">DSM 18841</strain>
    </source>
</reference>
<evidence type="ECO:0008006" key="4">
    <source>
        <dbReference type="Google" id="ProtNLM"/>
    </source>
</evidence>
<dbReference type="RefSeq" id="WP_115901919.1">
    <property type="nucleotide sequence ID" value="NZ_QUNS01000008.1"/>
</dbReference>
<feature type="signal peptide" evidence="1">
    <location>
        <begin position="1"/>
        <end position="18"/>
    </location>
</feature>
<organism evidence="2 3">
    <name type="scientific">Tenacibaculum gallaicum</name>
    <dbReference type="NCBI Taxonomy" id="561505"/>
    <lineage>
        <taxon>Bacteria</taxon>
        <taxon>Pseudomonadati</taxon>
        <taxon>Bacteroidota</taxon>
        <taxon>Flavobacteriia</taxon>
        <taxon>Flavobacteriales</taxon>
        <taxon>Flavobacteriaceae</taxon>
        <taxon>Tenacibaculum</taxon>
    </lineage>
</organism>
<dbReference type="EMBL" id="QUNS01000008">
    <property type="protein sequence ID" value="REH46437.1"/>
    <property type="molecule type" value="Genomic_DNA"/>
</dbReference>
<dbReference type="Proteomes" id="UP000256884">
    <property type="component" value="Unassembled WGS sequence"/>
</dbReference>
<dbReference type="OrthoDB" id="1099258at2"/>
<comment type="caution">
    <text evidence="2">The sequence shown here is derived from an EMBL/GenBank/DDBJ whole genome shotgun (WGS) entry which is preliminary data.</text>
</comment>
<proteinExistence type="predicted"/>
<dbReference type="SUPFAM" id="SSF160574">
    <property type="entry name" value="BT0923-like"/>
    <property type="match status" value="1"/>
</dbReference>